<evidence type="ECO:0000256" key="3">
    <source>
        <dbReference type="ARBA" id="ARBA00022692"/>
    </source>
</evidence>
<proteinExistence type="inferred from homology"/>
<evidence type="ECO:0000256" key="14">
    <source>
        <dbReference type="RuleBase" id="RU366005"/>
    </source>
</evidence>
<keyword evidence="4 13" id="KW-0479">Metal-binding</keyword>
<evidence type="ECO:0000256" key="11">
    <source>
        <dbReference type="ARBA" id="ARBA00044456"/>
    </source>
</evidence>
<dbReference type="AlphaFoldDB" id="A0A8S1ML73"/>
<keyword evidence="8 14" id="KW-1133">Transmembrane helix</keyword>
<dbReference type="GO" id="GO:0046872">
    <property type="term" value="F:metal ion binding"/>
    <property type="evidence" value="ECO:0007669"/>
    <property type="project" value="UniProtKB-UniRule"/>
</dbReference>
<dbReference type="GO" id="GO:0004222">
    <property type="term" value="F:metalloendopeptidase activity"/>
    <property type="evidence" value="ECO:0007669"/>
    <property type="project" value="UniProtKB-UniRule"/>
</dbReference>
<evidence type="ECO:0000256" key="7">
    <source>
        <dbReference type="ARBA" id="ARBA00022833"/>
    </source>
</evidence>
<evidence type="ECO:0000256" key="9">
    <source>
        <dbReference type="ARBA" id="ARBA00023049"/>
    </source>
</evidence>
<organism evidence="17 18">
    <name type="scientific">Paramecium primaurelia</name>
    <dbReference type="NCBI Taxonomy" id="5886"/>
    <lineage>
        <taxon>Eukaryota</taxon>
        <taxon>Sar</taxon>
        <taxon>Alveolata</taxon>
        <taxon>Ciliophora</taxon>
        <taxon>Intramacronucleata</taxon>
        <taxon>Oligohymenophorea</taxon>
        <taxon>Peniculida</taxon>
        <taxon>Parameciidae</taxon>
        <taxon>Paramecium</taxon>
    </lineage>
</organism>
<keyword evidence="2 14" id="KW-0645">Protease</keyword>
<name>A0A8S1ML73_PARPR</name>
<sequence length="432" mass="51799">MAILRIKEQEVSYSYLYIVVSYIVIKYLLEQFINLRQLDQLSVKQMPIHIEQTLGITQKQFKRSQRFYYDKLSFEMYTKSIKTAIEIIVILCGVMPFIWERTVTFFKMDPNSEDQHISLWNLYASNQLMFLIIFITLMQQRKDMIQVKYHLLFNSVILQLNQHCGWSLYQYSSIPIYMWLNLEEITFSQRYIPLHNIQMQFFVLFMAIVSSLVYPNYIQPLFNEFEELKETQLKQAISQLALRMNFPLEKILVMDGSKRSDHSNAYFFGMYSKRIVLYDTLINNLTNEEIVAVVAHELGHWKYKHPYIKLLFFCIKILITFYIFGFYRDSDVVFLSFGFNEKSIFIGSALFFSLFEPMNTLFQIFELHLSRFFEYQADIFASHHGLGIYLMSGLIKLFKQNSTNLMIDPIYQWYYNSHPSLFERLKYLNKLR</sequence>
<evidence type="ECO:0000256" key="8">
    <source>
        <dbReference type="ARBA" id="ARBA00022989"/>
    </source>
</evidence>
<comment type="function">
    <text evidence="14">Proteolytically removes the C-terminal three residues of farnesylated proteins.</text>
</comment>
<feature type="transmembrane region" description="Helical" evidence="14">
    <location>
        <begin position="307"/>
        <end position="324"/>
    </location>
</feature>
<protein>
    <recommendedName>
        <fullName evidence="14">CAAX prenyl protease</fullName>
        <ecNumber evidence="14">3.4.24.84</ecNumber>
    </recommendedName>
</protein>
<dbReference type="GO" id="GO:0005789">
    <property type="term" value="C:endoplasmic reticulum membrane"/>
    <property type="evidence" value="ECO:0007669"/>
    <property type="project" value="UniProtKB-SubCell"/>
</dbReference>
<evidence type="ECO:0000256" key="4">
    <source>
        <dbReference type="ARBA" id="ARBA00022723"/>
    </source>
</evidence>
<keyword evidence="18" id="KW-1185">Reference proteome</keyword>
<dbReference type="OMA" id="FYPFLWG"/>
<feature type="binding site" evidence="13">
    <location>
        <position position="300"/>
    </location>
    <ligand>
        <name>Zn(2+)</name>
        <dbReference type="ChEBI" id="CHEBI:29105"/>
        <note>catalytic</note>
    </ligand>
</feature>
<feature type="transmembrane region" description="Helical" evidence="14">
    <location>
        <begin position="197"/>
        <end position="214"/>
    </location>
</feature>
<dbReference type="FunFam" id="3.30.2010.10:FF:000002">
    <property type="entry name" value="CAAX prenyl protease"/>
    <property type="match status" value="1"/>
</dbReference>
<evidence type="ECO:0000256" key="12">
    <source>
        <dbReference type="PIRSR" id="PIRSR627057-1"/>
    </source>
</evidence>
<dbReference type="GO" id="GO:0071586">
    <property type="term" value="P:CAAX-box protein processing"/>
    <property type="evidence" value="ECO:0007669"/>
    <property type="project" value="UniProtKB-UniRule"/>
</dbReference>
<feature type="active site" evidence="12">
    <location>
        <position position="297"/>
    </location>
</feature>
<evidence type="ECO:0000313" key="18">
    <source>
        <dbReference type="Proteomes" id="UP000688137"/>
    </source>
</evidence>
<dbReference type="CDD" id="cd07343">
    <property type="entry name" value="M48A_Zmpste24p_like"/>
    <property type="match status" value="1"/>
</dbReference>
<keyword evidence="5 14" id="KW-0378">Hydrolase</keyword>
<feature type="binding site" evidence="13">
    <location>
        <position position="374"/>
    </location>
    <ligand>
        <name>Zn(2+)</name>
        <dbReference type="ChEBI" id="CHEBI:29105"/>
        <note>catalytic</note>
    </ligand>
</feature>
<dbReference type="PANTHER" id="PTHR10120">
    <property type="entry name" value="CAAX PRENYL PROTEASE 1"/>
    <property type="match status" value="1"/>
</dbReference>
<comment type="caution">
    <text evidence="17">The sequence shown here is derived from an EMBL/GenBank/DDBJ whole genome shotgun (WGS) entry which is preliminary data.</text>
</comment>
<feature type="transmembrane region" description="Helical" evidence="14">
    <location>
        <begin position="119"/>
        <end position="137"/>
    </location>
</feature>
<feature type="domain" description="Peptidase M48" evidence="15">
    <location>
        <begin position="228"/>
        <end position="430"/>
    </location>
</feature>
<dbReference type="EC" id="3.4.24.84" evidence="14"/>
<keyword evidence="3 14" id="KW-0812">Transmembrane</keyword>
<gene>
    <name evidence="17" type="ORF">PPRIM_AZ9-3.1.T0590131</name>
</gene>
<feature type="binding site" evidence="13">
    <location>
        <position position="296"/>
    </location>
    <ligand>
        <name>Zn(2+)</name>
        <dbReference type="ChEBI" id="CHEBI:29105"/>
        <note>catalytic</note>
    </ligand>
</feature>
<dbReference type="Pfam" id="PF16491">
    <property type="entry name" value="Peptidase_M48_N"/>
    <property type="match status" value="1"/>
</dbReference>
<dbReference type="Pfam" id="PF01435">
    <property type="entry name" value="Peptidase_M48"/>
    <property type="match status" value="1"/>
</dbReference>
<dbReference type="EMBL" id="CAJJDM010000060">
    <property type="protein sequence ID" value="CAD8078033.1"/>
    <property type="molecule type" value="Genomic_DNA"/>
</dbReference>
<comment type="subcellular location">
    <subcellularLocation>
        <location evidence="1 14">Endoplasmic reticulum membrane</location>
        <topology evidence="1 14">Multi-pass membrane protein</topology>
    </subcellularLocation>
</comment>
<dbReference type="Proteomes" id="UP000688137">
    <property type="component" value="Unassembled WGS sequence"/>
</dbReference>
<comment type="catalytic activity">
    <reaction evidence="11 14">
        <text>Hydrolyzes the peptide bond -P2-(S-farnesyl or geranylgeranyl)C-P1'-P2'-P3'-COOH where P1' and P2' are amino acids with aliphatic side chains and P3' is any C-terminal residue.</text>
        <dbReference type="EC" id="3.4.24.84"/>
    </reaction>
</comment>
<keyword evidence="10 14" id="KW-0472">Membrane</keyword>
<keyword evidence="9 14" id="KW-0482">Metalloprotease</keyword>
<feature type="active site" description="Proton donor" evidence="12">
    <location>
        <position position="378"/>
    </location>
</feature>
<keyword evidence="7 13" id="KW-0862">Zinc</keyword>
<keyword evidence="6 14" id="KW-0256">Endoplasmic reticulum</keyword>
<comment type="cofactor">
    <cofactor evidence="13 14">
        <name>Zn(2+)</name>
        <dbReference type="ChEBI" id="CHEBI:29105"/>
    </cofactor>
    <text evidence="13 14">Binds 1 zinc ion per subunit.</text>
</comment>
<evidence type="ECO:0000256" key="5">
    <source>
        <dbReference type="ARBA" id="ARBA00022801"/>
    </source>
</evidence>
<feature type="domain" description="CAAX prenyl protease 1 N-terminal" evidence="16">
    <location>
        <begin position="41"/>
        <end position="137"/>
    </location>
</feature>
<evidence type="ECO:0000256" key="13">
    <source>
        <dbReference type="PIRSR" id="PIRSR627057-2"/>
    </source>
</evidence>
<evidence type="ECO:0000256" key="2">
    <source>
        <dbReference type="ARBA" id="ARBA00022670"/>
    </source>
</evidence>
<evidence type="ECO:0000313" key="17">
    <source>
        <dbReference type="EMBL" id="CAD8078033.1"/>
    </source>
</evidence>
<evidence type="ECO:0000256" key="1">
    <source>
        <dbReference type="ARBA" id="ARBA00004477"/>
    </source>
</evidence>
<comment type="similarity">
    <text evidence="14">Belongs to the peptidase M48A family.</text>
</comment>
<feature type="transmembrane region" description="Helical" evidence="14">
    <location>
        <begin position="12"/>
        <end position="29"/>
    </location>
</feature>
<feature type="transmembrane region" description="Helical" evidence="14">
    <location>
        <begin position="344"/>
        <end position="365"/>
    </location>
</feature>
<dbReference type="InterPro" id="IPR032456">
    <property type="entry name" value="Peptidase_M48_N"/>
</dbReference>
<evidence type="ECO:0000256" key="10">
    <source>
        <dbReference type="ARBA" id="ARBA00023136"/>
    </source>
</evidence>
<dbReference type="InterPro" id="IPR001915">
    <property type="entry name" value="Peptidase_M48"/>
</dbReference>
<evidence type="ECO:0000256" key="6">
    <source>
        <dbReference type="ARBA" id="ARBA00022824"/>
    </source>
</evidence>
<reference evidence="17" key="1">
    <citation type="submission" date="2021-01" db="EMBL/GenBank/DDBJ databases">
        <authorList>
            <consortium name="Genoscope - CEA"/>
            <person name="William W."/>
        </authorList>
    </citation>
    <scope>NUCLEOTIDE SEQUENCE</scope>
</reference>
<accession>A0A8S1ML73</accession>
<dbReference type="InterPro" id="IPR027057">
    <property type="entry name" value="CAXX_Prtase_1"/>
</dbReference>
<evidence type="ECO:0000259" key="16">
    <source>
        <dbReference type="Pfam" id="PF16491"/>
    </source>
</evidence>
<evidence type="ECO:0000259" key="15">
    <source>
        <dbReference type="Pfam" id="PF01435"/>
    </source>
</evidence>